<dbReference type="AlphaFoldDB" id="R7TWX7"/>
<reference evidence="10" key="3">
    <citation type="submission" date="2015-06" db="UniProtKB">
        <authorList>
            <consortium name="EnsemblMetazoa"/>
        </authorList>
    </citation>
    <scope>IDENTIFICATION</scope>
</reference>
<evidence type="ECO:0000256" key="2">
    <source>
        <dbReference type="ARBA" id="ARBA00008108"/>
    </source>
</evidence>
<dbReference type="EnsemblMetazoa" id="CapteT200635">
    <property type="protein sequence ID" value="CapteP200635"/>
    <property type="gene ID" value="CapteG200635"/>
</dbReference>
<keyword evidence="6" id="KW-0472">Membrane</keyword>
<dbReference type="InterPro" id="IPR019394">
    <property type="entry name" value="TEX28/TMCC"/>
</dbReference>
<evidence type="ECO:0000256" key="1">
    <source>
        <dbReference type="ARBA" id="ARBA00004370"/>
    </source>
</evidence>
<dbReference type="PANTHER" id="PTHR17613">
    <property type="entry name" value="CEREBRAL PROTEIN-11-RELATED"/>
    <property type="match status" value="1"/>
</dbReference>
<sequence length="172" mass="19595">MSLNLAPNDSGPVFDDFETGENGAQGHSAGEHISMQNFIELTESETRKSRFSVRSGAGSEAAYDSLDFADGVADNQQRIQQLQAKIQKTMELIRIEQNAKEEHVNEYLKFTTAPDTDKQQVQRIKAMFERKNMKSTQMLAHYQKKLDGFMRQVNILSKLAIFKIISFNFRVL</sequence>
<dbReference type="EMBL" id="KB308141">
    <property type="protein sequence ID" value="ELT98239.1"/>
    <property type="molecule type" value="Genomic_DNA"/>
</dbReference>
<organism evidence="9">
    <name type="scientific">Capitella teleta</name>
    <name type="common">Polychaete worm</name>
    <dbReference type="NCBI Taxonomy" id="283909"/>
    <lineage>
        <taxon>Eukaryota</taxon>
        <taxon>Metazoa</taxon>
        <taxon>Spiralia</taxon>
        <taxon>Lophotrochozoa</taxon>
        <taxon>Annelida</taxon>
        <taxon>Polychaeta</taxon>
        <taxon>Sedentaria</taxon>
        <taxon>Scolecida</taxon>
        <taxon>Capitellidae</taxon>
        <taxon>Capitella</taxon>
    </lineage>
</organism>
<keyword evidence="4" id="KW-1133">Transmembrane helix</keyword>
<keyword evidence="3" id="KW-0812">Transmembrane</keyword>
<reference evidence="11" key="1">
    <citation type="submission" date="2012-12" db="EMBL/GenBank/DDBJ databases">
        <authorList>
            <person name="Hellsten U."/>
            <person name="Grimwood J."/>
            <person name="Chapman J.A."/>
            <person name="Shapiro H."/>
            <person name="Aerts A."/>
            <person name="Otillar R.P."/>
            <person name="Terry A.Y."/>
            <person name="Boore J.L."/>
            <person name="Simakov O."/>
            <person name="Marletaz F."/>
            <person name="Cho S.-J."/>
            <person name="Edsinger-Gonzales E."/>
            <person name="Havlak P."/>
            <person name="Kuo D.-H."/>
            <person name="Larsson T."/>
            <person name="Lv J."/>
            <person name="Arendt D."/>
            <person name="Savage R."/>
            <person name="Osoegawa K."/>
            <person name="de Jong P."/>
            <person name="Lindberg D.R."/>
            <person name="Seaver E.C."/>
            <person name="Weisblat D.A."/>
            <person name="Putnam N.H."/>
            <person name="Grigoriev I.V."/>
            <person name="Rokhsar D.S."/>
        </authorList>
    </citation>
    <scope>NUCLEOTIDE SEQUENCE</scope>
    <source>
        <strain evidence="11">I ESC-2004</strain>
    </source>
</reference>
<evidence type="ECO:0000256" key="3">
    <source>
        <dbReference type="ARBA" id="ARBA00022692"/>
    </source>
</evidence>
<evidence type="ECO:0000256" key="5">
    <source>
        <dbReference type="ARBA" id="ARBA00023054"/>
    </source>
</evidence>
<gene>
    <name evidence="9" type="ORF">CAPTEDRAFT_200635</name>
</gene>
<accession>R7TWX7</accession>
<evidence type="ECO:0000256" key="6">
    <source>
        <dbReference type="ARBA" id="ARBA00023136"/>
    </source>
</evidence>
<dbReference type="HOGENOM" id="CLU_1556741_0_0_1"/>
<evidence type="ECO:0008006" key="12">
    <source>
        <dbReference type="Google" id="ProtNLM"/>
    </source>
</evidence>
<evidence type="ECO:0000313" key="11">
    <source>
        <dbReference type="Proteomes" id="UP000014760"/>
    </source>
</evidence>
<dbReference type="Pfam" id="PF10267">
    <property type="entry name" value="Tmemb_cc2"/>
    <property type="match status" value="1"/>
</dbReference>
<name>R7TWX7_CAPTE</name>
<evidence type="ECO:0000313" key="10">
    <source>
        <dbReference type="EnsemblMetazoa" id="CapteP200635"/>
    </source>
</evidence>
<dbReference type="GO" id="GO:0012505">
    <property type="term" value="C:endomembrane system"/>
    <property type="evidence" value="ECO:0007669"/>
    <property type="project" value="TreeGrafter"/>
</dbReference>
<comment type="similarity">
    <text evidence="2">Belongs to the TEX28 family.</text>
</comment>
<evidence type="ECO:0000256" key="4">
    <source>
        <dbReference type="ARBA" id="ARBA00022989"/>
    </source>
</evidence>
<comment type="subcellular location">
    <subcellularLocation>
        <location evidence="1">Membrane</location>
    </subcellularLocation>
</comment>
<evidence type="ECO:0000313" key="9">
    <source>
        <dbReference type="EMBL" id="ELT98239.1"/>
    </source>
</evidence>
<evidence type="ECO:0000256" key="8">
    <source>
        <dbReference type="SAM" id="MobiDB-lite"/>
    </source>
</evidence>
<dbReference type="GO" id="GO:0016020">
    <property type="term" value="C:membrane"/>
    <property type="evidence" value="ECO:0007669"/>
    <property type="project" value="UniProtKB-SubCell"/>
</dbReference>
<feature type="coiled-coil region" evidence="7">
    <location>
        <begin position="72"/>
        <end position="99"/>
    </location>
</feature>
<reference evidence="9 11" key="2">
    <citation type="journal article" date="2013" name="Nature">
        <title>Insights into bilaterian evolution from three spiralian genomes.</title>
        <authorList>
            <person name="Simakov O."/>
            <person name="Marletaz F."/>
            <person name="Cho S.J."/>
            <person name="Edsinger-Gonzales E."/>
            <person name="Havlak P."/>
            <person name="Hellsten U."/>
            <person name="Kuo D.H."/>
            <person name="Larsson T."/>
            <person name="Lv J."/>
            <person name="Arendt D."/>
            <person name="Savage R."/>
            <person name="Osoegawa K."/>
            <person name="de Jong P."/>
            <person name="Grimwood J."/>
            <person name="Chapman J.A."/>
            <person name="Shapiro H."/>
            <person name="Aerts A."/>
            <person name="Otillar R.P."/>
            <person name="Terry A.Y."/>
            <person name="Boore J.L."/>
            <person name="Grigoriev I.V."/>
            <person name="Lindberg D.R."/>
            <person name="Seaver E.C."/>
            <person name="Weisblat D.A."/>
            <person name="Putnam N.H."/>
            <person name="Rokhsar D.S."/>
        </authorList>
    </citation>
    <scope>NUCLEOTIDE SEQUENCE</scope>
    <source>
        <strain evidence="9 11">I ESC-2004</strain>
    </source>
</reference>
<dbReference type="PANTHER" id="PTHR17613:SF14">
    <property type="entry name" value="DEMENTIN, ISOFORM H"/>
    <property type="match status" value="1"/>
</dbReference>
<evidence type="ECO:0000256" key="7">
    <source>
        <dbReference type="SAM" id="Coils"/>
    </source>
</evidence>
<dbReference type="EMBL" id="AMQN01027179">
    <property type="status" value="NOT_ANNOTATED_CDS"/>
    <property type="molecule type" value="Genomic_DNA"/>
</dbReference>
<keyword evidence="11" id="KW-1185">Reference proteome</keyword>
<keyword evidence="5 7" id="KW-0175">Coiled coil</keyword>
<protein>
    <recommendedName>
        <fullName evidence="12">Syntaxin N-terminal domain-containing protein</fullName>
    </recommendedName>
</protein>
<dbReference type="OrthoDB" id="6287264at2759"/>
<dbReference type="Proteomes" id="UP000014760">
    <property type="component" value="Unassembled WGS sequence"/>
</dbReference>
<dbReference type="EMBL" id="AMQN01027178">
    <property type="status" value="NOT_ANNOTATED_CDS"/>
    <property type="molecule type" value="Genomic_DNA"/>
</dbReference>
<proteinExistence type="inferred from homology"/>
<feature type="region of interest" description="Disordered" evidence="8">
    <location>
        <begin position="1"/>
        <end position="28"/>
    </location>
</feature>